<reference evidence="2 3" key="1">
    <citation type="submission" date="2022-01" db="EMBL/GenBank/DDBJ databases">
        <title>A chromosomal length assembly of Cordylochernes scorpioides.</title>
        <authorList>
            <person name="Zeh D."/>
            <person name="Zeh J."/>
        </authorList>
    </citation>
    <scope>NUCLEOTIDE SEQUENCE [LARGE SCALE GENOMIC DNA]</scope>
    <source>
        <strain evidence="2">IN4F17</strain>
        <tissue evidence="2">Whole Body</tissue>
    </source>
</reference>
<dbReference type="PANTHER" id="PTHR33964">
    <property type="entry name" value="RE45066P-RELATED"/>
    <property type="match status" value="1"/>
</dbReference>
<organism evidence="2 3">
    <name type="scientific">Cordylochernes scorpioides</name>
    <dbReference type="NCBI Taxonomy" id="51811"/>
    <lineage>
        <taxon>Eukaryota</taxon>
        <taxon>Metazoa</taxon>
        <taxon>Ecdysozoa</taxon>
        <taxon>Arthropoda</taxon>
        <taxon>Chelicerata</taxon>
        <taxon>Arachnida</taxon>
        <taxon>Pseudoscorpiones</taxon>
        <taxon>Cheliferoidea</taxon>
        <taxon>Chernetidae</taxon>
        <taxon>Cordylochernes</taxon>
    </lineage>
</organism>
<evidence type="ECO:0000313" key="2">
    <source>
        <dbReference type="EMBL" id="UYV71560.1"/>
    </source>
</evidence>
<dbReference type="Proteomes" id="UP001235939">
    <property type="component" value="Chromosome 08"/>
</dbReference>
<accession>A0ABY6KRT0</accession>
<evidence type="ECO:0000256" key="1">
    <source>
        <dbReference type="SAM" id="SignalP"/>
    </source>
</evidence>
<protein>
    <submittedName>
        <fullName evidence="2">Uncharacterized protein</fullName>
    </submittedName>
</protein>
<sequence>MKTFLGIALLFFIGVDVARTQSCHLRELDLCAATLLLFNQSPTGVATSESDLNRQCSYIHEAHECFRNFTTRCLTPLQREVLNFVSEGSEKLLEEYCTPGTEIRANYLQHAPCLQDAHSQQRPCMTDLQAATEVIGNADFDKRIPITCCAYQRYMQCARTTVEEHCGGEAVEFMQLLLKMAASSLPNIICSGYSSSNTECTTLLPAAGAEPEGSKSESVLSRLFAAYLGN</sequence>
<feature type="chain" id="PRO_5045504611" evidence="1">
    <location>
        <begin position="21"/>
        <end position="230"/>
    </location>
</feature>
<keyword evidence="3" id="KW-1185">Reference proteome</keyword>
<name>A0ABY6KRT0_9ARAC</name>
<evidence type="ECO:0000313" key="3">
    <source>
        <dbReference type="Proteomes" id="UP001235939"/>
    </source>
</evidence>
<dbReference type="PANTHER" id="PTHR33964:SF1">
    <property type="entry name" value="RE45066P"/>
    <property type="match status" value="1"/>
</dbReference>
<proteinExistence type="predicted"/>
<feature type="signal peptide" evidence="1">
    <location>
        <begin position="1"/>
        <end position="20"/>
    </location>
</feature>
<keyword evidence="1" id="KW-0732">Signal</keyword>
<dbReference type="EMBL" id="CP092870">
    <property type="protein sequence ID" value="UYV71560.1"/>
    <property type="molecule type" value="Genomic_DNA"/>
</dbReference>
<gene>
    <name evidence="2" type="ORF">LAZ67_8003688</name>
</gene>